<evidence type="ECO:0000313" key="3">
    <source>
        <dbReference type="Proteomes" id="UP000552097"/>
    </source>
</evidence>
<organism evidence="2 3">
    <name type="scientific">Saccharothrix ecbatanensis</name>
    <dbReference type="NCBI Taxonomy" id="1105145"/>
    <lineage>
        <taxon>Bacteria</taxon>
        <taxon>Bacillati</taxon>
        <taxon>Actinomycetota</taxon>
        <taxon>Actinomycetes</taxon>
        <taxon>Pseudonocardiales</taxon>
        <taxon>Pseudonocardiaceae</taxon>
        <taxon>Saccharothrix</taxon>
    </lineage>
</organism>
<reference evidence="2 3" key="1">
    <citation type="submission" date="2020-08" db="EMBL/GenBank/DDBJ databases">
        <title>Sequencing the genomes of 1000 actinobacteria strains.</title>
        <authorList>
            <person name="Klenk H.-P."/>
        </authorList>
    </citation>
    <scope>NUCLEOTIDE SEQUENCE [LARGE SCALE GENOMIC DNA]</scope>
    <source>
        <strain evidence="2 3">DSM 45486</strain>
    </source>
</reference>
<sequence length="199" mass="22055">MATPVEQQYVDPEVSRRKFDRQVADYRALERDYQAKGWFLVDATFPEVFVVMAARQISPPALVTGVLIDYTNYDVRPPSVRLADPFTREPYRTGQLPTTLMQSTGKIHSPSPGGPPVMEVQELMQGYSPDSLPFLCLPGVREYHDHPGHSGNAWELHRATGAGALVRLLDVIHTYGVAPLGLRVELNPRVSLAPGVPPQ</sequence>
<protein>
    <recommendedName>
        <fullName evidence="1">Metal binding domain-containing protein</fullName>
    </recommendedName>
</protein>
<dbReference type="AlphaFoldDB" id="A0A7W9HFD7"/>
<dbReference type="InterPro" id="IPR025873">
    <property type="entry name" value="Metal-bd_dom_prd"/>
</dbReference>
<gene>
    <name evidence="2" type="ORF">F4560_001015</name>
</gene>
<evidence type="ECO:0000313" key="2">
    <source>
        <dbReference type="EMBL" id="MBB5801247.1"/>
    </source>
</evidence>
<dbReference type="Proteomes" id="UP000552097">
    <property type="component" value="Unassembled WGS sequence"/>
</dbReference>
<name>A0A7W9HFD7_9PSEU</name>
<comment type="caution">
    <text evidence="2">The sequence shown here is derived from an EMBL/GenBank/DDBJ whole genome shotgun (WGS) entry which is preliminary data.</text>
</comment>
<feature type="domain" description="Metal binding" evidence="1">
    <location>
        <begin position="10"/>
        <end position="180"/>
    </location>
</feature>
<keyword evidence="3" id="KW-1185">Reference proteome</keyword>
<evidence type="ECO:0000259" key="1">
    <source>
        <dbReference type="Pfam" id="PF14455"/>
    </source>
</evidence>
<dbReference type="RefSeq" id="WP_184916834.1">
    <property type="nucleotide sequence ID" value="NZ_JACHMO010000001.1"/>
</dbReference>
<proteinExistence type="predicted"/>
<accession>A0A7W9HFD7</accession>
<dbReference type="EMBL" id="JACHMO010000001">
    <property type="protein sequence ID" value="MBB5801247.1"/>
    <property type="molecule type" value="Genomic_DNA"/>
</dbReference>
<dbReference type="Pfam" id="PF14455">
    <property type="entry name" value="Metal_CEHH"/>
    <property type="match status" value="1"/>
</dbReference>